<dbReference type="EMBL" id="WJEE01000012">
    <property type="protein sequence ID" value="MRI66206.1"/>
    <property type="molecule type" value="Genomic_DNA"/>
</dbReference>
<feature type="domain" description="Glutaredoxin" evidence="1">
    <location>
        <begin position="10"/>
        <end position="62"/>
    </location>
</feature>
<dbReference type="PROSITE" id="PS51354">
    <property type="entry name" value="GLUTAREDOXIN_2"/>
    <property type="match status" value="1"/>
</dbReference>
<sequence length="87" mass="10343">MKGENVMKQVILYSSDHCIFCVKMKEWLKQNQISYIDKNLKKREYSQELKQYNAVGIPFILIIDNKTNDKKIVQGFQPDLVKKYLND</sequence>
<dbReference type="CDD" id="cd02976">
    <property type="entry name" value="NrdH"/>
    <property type="match status" value="1"/>
</dbReference>
<organism evidence="2 3">
    <name type="scientific">Gracilibacillus thailandensis</name>
    <dbReference type="NCBI Taxonomy" id="563735"/>
    <lineage>
        <taxon>Bacteria</taxon>
        <taxon>Bacillati</taxon>
        <taxon>Bacillota</taxon>
        <taxon>Bacilli</taxon>
        <taxon>Bacillales</taxon>
        <taxon>Bacillaceae</taxon>
        <taxon>Gracilibacillus</taxon>
    </lineage>
</organism>
<keyword evidence="3" id="KW-1185">Reference proteome</keyword>
<name>A0A6N7R316_9BACI</name>
<dbReference type="InterPro" id="IPR036249">
    <property type="entry name" value="Thioredoxin-like_sf"/>
</dbReference>
<dbReference type="Pfam" id="PF00462">
    <property type="entry name" value="Glutaredoxin"/>
    <property type="match status" value="1"/>
</dbReference>
<evidence type="ECO:0000313" key="3">
    <source>
        <dbReference type="Proteomes" id="UP000435187"/>
    </source>
</evidence>
<evidence type="ECO:0000259" key="1">
    <source>
        <dbReference type="Pfam" id="PF00462"/>
    </source>
</evidence>
<reference evidence="2 3" key="1">
    <citation type="submission" date="2019-10" db="EMBL/GenBank/DDBJ databases">
        <title>Gracilibacillus salitolerans sp. nov., a moderate halophile isolated from a saline soil in northwest China.</title>
        <authorList>
            <person name="Gan L."/>
        </authorList>
    </citation>
    <scope>NUCLEOTIDE SEQUENCE [LARGE SCALE GENOMIC DNA]</scope>
    <source>
        <strain evidence="2 3">TP2-8</strain>
    </source>
</reference>
<dbReference type="SUPFAM" id="SSF52833">
    <property type="entry name" value="Thioredoxin-like"/>
    <property type="match status" value="1"/>
</dbReference>
<protein>
    <submittedName>
        <fullName evidence="2">Glutaredoxin family protein</fullName>
    </submittedName>
</protein>
<dbReference type="Proteomes" id="UP000435187">
    <property type="component" value="Unassembled WGS sequence"/>
</dbReference>
<evidence type="ECO:0000313" key="2">
    <source>
        <dbReference type="EMBL" id="MRI66206.1"/>
    </source>
</evidence>
<dbReference type="InterPro" id="IPR002109">
    <property type="entry name" value="Glutaredoxin"/>
</dbReference>
<proteinExistence type="predicted"/>
<gene>
    <name evidence="2" type="ORF">GH885_07580</name>
</gene>
<dbReference type="Gene3D" id="3.40.30.10">
    <property type="entry name" value="Glutaredoxin"/>
    <property type="match status" value="1"/>
</dbReference>
<dbReference type="AlphaFoldDB" id="A0A6N7R316"/>
<accession>A0A6N7R316</accession>
<comment type="caution">
    <text evidence="2">The sequence shown here is derived from an EMBL/GenBank/DDBJ whole genome shotgun (WGS) entry which is preliminary data.</text>
</comment>